<dbReference type="RefSeq" id="WP_197713247.1">
    <property type="nucleotide sequence ID" value="NZ_AZFE01000030.1"/>
</dbReference>
<name>A0A0R1RGM1_9LACO</name>
<comment type="caution">
    <text evidence="2">The sequence shown here is derived from an EMBL/GenBank/DDBJ whole genome shotgun (WGS) entry which is preliminary data.</text>
</comment>
<dbReference type="EMBL" id="AZFE01000030">
    <property type="protein sequence ID" value="KRL56015.1"/>
    <property type="molecule type" value="Genomic_DNA"/>
</dbReference>
<dbReference type="PANTHER" id="PTHR38011">
    <property type="entry name" value="DIHYDROFOLATE REDUCTASE FAMILY PROTEIN (AFU_ORTHOLOGUE AFUA_8G06820)"/>
    <property type="match status" value="1"/>
</dbReference>
<feature type="domain" description="Bacterial bifunctional deaminase-reductase C-terminal" evidence="1">
    <location>
        <begin position="3"/>
        <end position="101"/>
    </location>
</feature>
<dbReference type="STRING" id="1423778.FC70_GL000601"/>
<reference evidence="2 3" key="1">
    <citation type="journal article" date="2015" name="Genome Announc.">
        <title>Expanding the biotechnology potential of lactobacilli through comparative genomics of 213 strains and associated genera.</title>
        <authorList>
            <person name="Sun Z."/>
            <person name="Harris H.M."/>
            <person name="McCann A."/>
            <person name="Guo C."/>
            <person name="Argimon S."/>
            <person name="Zhang W."/>
            <person name="Yang X."/>
            <person name="Jeffery I.B."/>
            <person name="Cooney J.C."/>
            <person name="Kagawa T.F."/>
            <person name="Liu W."/>
            <person name="Song Y."/>
            <person name="Salvetti E."/>
            <person name="Wrobel A."/>
            <person name="Rasinkangas P."/>
            <person name="Parkhill J."/>
            <person name="Rea M.C."/>
            <person name="O'Sullivan O."/>
            <person name="Ritari J."/>
            <person name="Douillard F.P."/>
            <person name="Paul Ross R."/>
            <person name="Yang R."/>
            <person name="Briner A.E."/>
            <person name="Felis G.E."/>
            <person name="de Vos W.M."/>
            <person name="Barrangou R."/>
            <person name="Klaenhammer T.R."/>
            <person name="Caufield P.W."/>
            <person name="Cui Y."/>
            <person name="Zhang H."/>
            <person name="O'Toole P.W."/>
        </authorList>
    </citation>
    <scope>NUCLEOTIDE SEQUENCE [LARGE SCALE GENOMIC DNA]</scope>
    <source>
        <strain evidence="2 3">DSM 15707</strain>
    </source>
</reference>
<dbReference type="Gene3D" id="3.40.430.10">
    <property type="entry name" value="Dihydrofolate Reductase, subunit A"/>
    <property type="match status" value="1"/>
</dbReference>
<dbReference type="Pfam" id="PF01872">
    <property type="entry name" value="RibD_C"/>
    <property type="match status" value="1"/>
</dbReference>
<protein>
    <recommendedName>
        <fullName evidence="1">Bacterial bifunctional deaminase-reductase C-terminal domain-containing protein</fullName>
    </recommendedName>
</protein>
<dbReference type="AlphaFoldDB" id="A0A0R1RGM1"/>
<organism evidence="2 3">
    <name type="scientific">Paucilactobacillus oligofermentans DSM 15707 = LMG 22743</name>
    <dbReference type="NCBI Taxonomy" id="1423778"/>
    <lineage>
        <taxon>Bacteria</taxon>
        <taxon>Bacillati</taxon>
        <taxon>Bacillota</taxon>
        <taxon>Bacilli</taxon>
        <taxon>Lactobacillales</taxon>
        <taxon>Lactobacillaceae</taxon>
        <taxon>Paucilactobacillus</taxon>
    </lineage>
</organism>
<dbReference type="PANTHER" id="PTHR38011:SF11">
    <property type="entry name" value="2,5-DIAMINO-6-RIBOSYLAMINO-4(3H)-PYRIMIDINONE 5'-PHOSPHATE REDUCTASE"/>
    <property type="match status" value="1"/>
</dbReference>
<dbReference type="InterPro" id="IPR024072">
    <property type="entry name" value="DHFR-like_dom_sf"/>
</dbReference>
<accession>A0A0R1RGM1</accession>
<dbReference type="Proteomes" id="UP000051697">
    <property type="component" value="Unassembled WGS sequence"/>
</dbReference>
<sequence>MTRKVILYIATSLDGYIADKNGNIDWLTAYGDQDVVSEDNSYQTLLTRVDTVIMGRTTYDQVINEFMVENNDAYYYENMSNYVFTNRPAEARENVVFTNESVVDCARQLKVEKIFG</sequence>
<dbReference type="GO" id="GO:0008703">
    <property type="term" value="F:5-amino-6-(5-phosphoribosylamino)uracil reductase activity"/>
    <property type="evidence" value="ECO:0007669"/>
    <property type="project" value="InterPro"/>
</dbReference>
<dbReference type="GO" id="GO:0009231">
    <property type="term" value="P:riboflavin biosynthetic process"/>
    <property type="evidence" value="ECO:0007669"/>
    <property type="project" value="InterPro"/>
</dbReference>
<proteinExistence type="predicted"/>
<evidence type="ECO:0000313" key="2">
    <source>
        <dbReference type="EMBL" id="KRL56015.1"/>
    </source>
</evidence>
<evidence type="ECO:0000259" key="1">
    <source>
        <dbReference type="Pfam" id="PF01872"/>
    </source>
</evidence>
<dbReference type="SUPFAM" id="SSF53597">
    <property type="entry name" value="Dihydrofolate reductase-like"/>
    <property type="match status" value="1"/>
</dbReference>
<dbReference type="InterPro" id="IPR050765">
    <property type="entry name" value="Riboflavin_Biosynth_HTPR"/>
</dbReference>
<evidence type="ECO:0000313" key="3">
    <source>
        <dbReference type="Proteomes" id="UP000051697"/>
    </source>
</evidence>
<keyword evidence="3" id="KW-1185">Reference proteome</keyword>
<dbReference type="InterPro" id="IPR002734">
    <property type="entry name" value="RibDG_C"/>
</dbReference>
<dbReference type="PATRIC" id="fig|1423778.4.peg.628"/>
<gene>
    <name evidence="2" type="ORF">FC70_GL000601</name>
</gene>